<dbReference type="InterPro" id="IPR006461">
    <property type="entry name" value="PLAC_motif_containing"/>
</dbReference>
<evidence type="ECO:0000313" key="2">
    <source>
        <dbReference type="EMBL" id="CAC5425993.1"/>
    </source>
</evidence>
<dbReference type="AlphaFoldDB" id="A0A6J8F1W0"/>
<dbReference type="Pfam" id="PF04749">
    <property type="entry name" value="PLAC8"/>
    <property type="match status" value="1"/>
</dbReference>
<proteinExistence type="inferred from homology"/>
<gene>
    <name evidence="2" type="ORF">MCOR_57752</name>
</gene>
<dbReference type="Proteomes" id="UP000507470">
    <property type="component" value="Unassembled WGS sequence"/>
</dbReference>
<dbReference type="PANTHER" id="PTHR15907">
    <property type="entry name" value="DUF614 FAMILY PROTEIN-RELATED"/>
    <property type="match status" value="1"/>
</dbReference>
<dbReference type="EMBL" id="CACVKT020010330">
    <property type="protein sequence ID" value="CAC5425993.1"/>
    <property type="molecule type" value="Genomic_DNA"/>
</dbReference>
<organism evidence="2 3">
    <name type="scientific">Mytilus coruscus</name>
    <name type="common">Sea mussel</name>
    <dbReference type="NCBI Taxonomy" id="42192"/>
    <lineage>
        <taxon>Eukaryota</taxon>
        <taxon>Metazoa</taxon>
        <taxon>Spiralia</taxon>
        <taxon>Lophotrochozoa</taxon>
        <taxon>Mollusca</taxon>
        <taxon>Bivalvia</taxon>
        <taxon>Autobranchia</taxon>
        <taxon>Pteriomorphia</taxon>
        <taxon>Mytilida</taxon>
        <taxon>Mytiloidea</taxon>
        <taxon>Mytilidae</taxon>
        <taxon>Mytilinae</taxon>
        <taxon>Mytilus</taxon>
    </lineage>
</organism>
<reference evidence="2 3" key="1">
    <citation type="submission" date="2020-06" db="EMBL/GenBank/DDBJ databases">
        <authorList>
            <person name="Li R."/>
            <person name="Bekaert M."/>
        </authorList>
    </citation>
    <scope>NUCLEOTIDE SEQUENCE [LARGE SCALE GENOMIC DNA]</scope>
    <source>
        <strain evidence="3">wild</strain>
    </source>
</reference>
<evidence type="ECO:0000256" key="1">
    <source>
        <dbReference type="ARBA" id="ARBA00009024"/>
    </source>
</evidence>
<dbReference type="OrthoDB" id="1045822at2759"/>
<dbReference type="NCBIfam" id="TIGR01571">
    <property type="entry name" value="A_thal_Cys_rich"/>
    <property type="match status" value="1"/>
</dbReference>
<comment type="similarity">
    <text evidence="1">Belongs to the cornifelin family.</text>
</comment>
<evidence type="ECO:0008006" key="4">
    <source>
        <dbReference type="Google" id="ProtNLM"/>
    </source>
</evidence>
<keyword evidence="3" id="KW-1185">Reference proteome</keyword>
<name>A0A6J8F1W0_MYTCO</name>
<evidence type="ECO:0000313" key="3">
    <source>
        <dbReference type="Proteomes" id="UP000507470"/>
    </source>
</evidence>
<protein>
    <recommendedName>
        <fullName evidence="4">PLAC8</fullName>
    </recommendedName>
</protein>
<sequence length="167" mass="18152">MTCKLSSRTGDCVCMPFCVPGGTITIRSRIRTLGGIQDISDLEETDKQQMAEPVTAQPQPIEGTLLVSTVQGHRKWTTGLFDCFTDCKTCVISYFCLPCMVCNLAVKLGDCACMPYVVPGSTVAMRTRLRTLGGIQGSICNDCLVMGFCEPCAICQMSRELNNMGIK</sequence>
<accession>A0A6J8F1W0</accession>